<name>A0A1Y0IG24_9GAMM</name>
<evidence type="ECO:0000313" key="2">
    <source>
        <dbReference type="Proteomes" id="UP000196027"/>
    </source>
</evidence>
<dbReference type="AlphaFoldDB" id="A0A1Y0IG24"/>
<reference evidence="1 2" key="1">
    <citation type="submission" date="2017-05" db="EMBL/GenBank/DDBJ databases">
        <title>Genomic insights into alkan degradation activity of Oleiphilus messinensis.</title>
        <authorList>
            <person name="Kozyavkin S.A."/>
            <person name="Slesarev A.I."/>
            <person name="Golyshin P.N."/>
            <person name="Korzhenkov A."/>
            <person name="Golyshina O.N."/>
            <person name="Toshchakov S.V."/>
        </authorList>
    </citation>
    <scope>NUCLEOTIDE SEQUENCE [LARGE SCALE GENOMIC DNA]</scope>
    <source>
        <strain evidence="1 2">ME102</strain>
    </source>
</reference>
<dbReference type="KEGG" id="ome:OLMES_5216"/>
<protein>
    <submittedName>
        <fullName evidence="1">Uncharacterized protein</fullName>
    </submittedName>
</protein>
<accession>A0A1Y0IG24</accession>
<sequence>MPFAKHNDNPAWQEFFQTHPAVTKRIENIKTHQTENPQPWPEAVPLDVRIERLRPTIMINLSGV</sequence>
<evidence type="ECO:0000313" key="1">
    <source>
        <dbReference type="EMBL" id="ARU59200.1"/>
    </source>
</evidence>
<gene>
    <name evidence="1" type="ORF">OLMES_5216</name>
</gene>
<dbReference type="EMBL" id="CP021425">
    <property type="protein sequence ID" value="ARU59200.1"/>
    <property type="molecule type" value="Genomic_DNA"/>
</dbReference>
<proteinExistence type="predicted"/>
<organism evidence="1 2">
    <name type="scientific">Oleiphilus messinensis</name>
    <dbReference type="NCBI Taxonomy" id="141451"/>
    <lineage>
        <taxon>Bacteria</taxon>
        <taxon>Pseudomonadati</taxon>
        <taxon>Pseudomonadota</taxon>
        <taxon>Gammaproteobacteria</taxon>
        <taxon>Oceanospirillales</taxon>
        <taxon>Oleiphilaceae</taxon>
        <taxon>Oleiphilus</taxon>
    </lineage>
</organism>
<dbReference type="Proteomes" id="UP000196027">
    <property type="component" value="Chromosome"/>
</dbReference>
<keyword evidence="2" id="KW-1185">Reference proteome</keyword>